<dbReference type="AlphaFoldDB" id="Q2SXY8"/>
<sequence>MCAKRRRRAHQASIAARRARTRIPNRREARRARARAARSGRIVPFRHLFLPVMTTLTLIVARARNGVIGRDNRLPWKLPEDLAFFKRTTMGAPIVMGRKTHESIGRPLPGRRNIVVTRDAARRFDGCDTATSLGDALALAERDGAAEAFLIGGAQLYAEGLRHADKLIVTEIDQDFEGDASFPAPDPAQWEAVSRDAHRAAPPNDFAYAFVVYRRKRAA</sequence>
<dbReference type="KEGG" id="bte:BTH_I1674"/>
<dbReference type="HOGENOM" id="CLU_043966_5_0_4"/>
<reference evidence="10 11" key="1">
    <citation type="journal article" date="2005" name="BMC Genomics">
        <title>Bacterial genome adaptation to niches: divergence of the potential virulence genes in three Burkholderia species of different survival strategies.</title>
        <authorList>
            <person name="Kim H.S."/>
            <person name="Schell M.A."/>
            <person name="Yu Y."/>
            <person name="Ulrich R.L."/>
            <person name="Sarria S.H."/>
            <person name="Nierman W.C."/>
            <person name="DeShazer D."/>
        </authorList>
    </citation>
    <scope>NUCLEOTIDE SEQUENCE [LARGE SCALE GENOMIC DNA]</scope>
    <source>
        <strain evidence="11">ATCC 700388 / DSM 13276 / CCUG 48851 / CIP 106301 / E264</strain>
    </source>
</reference>
<organism evidence="10 11">
    <name type="scientific">Burkholderia thailandensis (strain ATCC 700388 / DSM 13276 / CCUG 48851 / CIP 106301 / E264)</name>
    <dbReference type="NCBI Taxonomy" id="271848"/>
    <lineage>
        <taxon>Bacteria</taxon>
        <taxon>Pseudomonadati</taxon>
        <taxon>Pseudomonadota</taxon>
        <taxon>Betaproteobacteria</taxon>
        <taxon>Burkholderiales</taxon>
        <taxon>Burkholderiaceae</taxon>
        <taxon>Burkholderia</taxon>
        <taxon>pseudomallei group</taxon>
    </lineage>
</organism>
<keyword evidence="4" id="KW-0554">One-carbon metabolism</keyword>
<evidence type="ECO:0000256" key="5">
    <source>
        <dbReference type="ARBA" id="ARBA00022857"/>
    </source>
</evidence>
<dbReference type="UniPathway" id="UPA00077">
    <property type="reaction ID" value="UER00158"/>
</dbReference>
<dbReference type="GO" id="GO:0070401">
    <property type="term" value="F:NADP+ binding"/>
    <property type="evidence" value="ECO:0007669"/>
    <property type="project" value="UniProtKB-ARBA"/>
</dbReference>
<comment type="pathway">
    <text evidence="1">Cofactor biosynthesis; tetrahydrofolate biosynthesis; 5,6,7,8-tetrahydrofolate from 7,8-dihydrofolate: step 1/1.</text>
</comment>
<keyword evidence="5" id="KW-0521">NADP</keyword>
<dbReference type="InterPro" id="IPR001796">
    <property type="entry name" value="DHFR_dom"/>
</dbReference>
<dbReference type="EMBL" id="CP000086">
    <property type="protein sequence ID" value="ABC38990.1"/>
    <property type="molecule type" value="Genomic_DNA"/>
</dbReference>
<dbReference type="Pfam" id="PF00186">
    <property type="entry name" value="DHFR_1"/>
    <property type="match status" value="1"/>
</dbReference>
<dbReference type="EC" id="1.5.1.3" evidence="3"/>
<evidence type="ECO:0000259" key="9">
    <source>
        <dbReference type="PROSITE" id="PS51330"/>
    </source>
</evidence>
<evidence type="ECO:0000256" key="1">
    <source>
        <dbReference type="ARBA" id="ARBA00004903"/>
    </source>
</evidence>
<evidence type="ECO:0000256" key="6">
    <source>
        <dbReference type="ARBA" id="ARBA00023002"/>
    </source>
</evidence>
<dbReference type="GO" id="GO:0006730">
    <property type="term" value="P:one-carbon metabolic process"/>
    <property type="evidence" value="ECO:0007669"/>
    <property type="project" value="UniProtKB-KW"/>
</dbReference>
<dbReference type="GO" id="GO:0046654">
    <property type="term" value="P:tetrahydrofolate biosynthetic process"/>
    <property type="evidence" value="ECO:0007669"/>
    <property type="project" value="UniProtKB-UniPathway"/>
</dbReference>
<protein>
    <recommendedName>
        <fullName evidence="3">dihydrofolate reductase</fullName>
        <ecNumber evidence="3">1.5.1.3</ecNumber>
    </recommendedName>
</protein>
<dbReference type="PANTHER" id="PTHR48069:SF3">
    <property type="entry name" value="DIHYDROFOLATE REDUCTASE"/>
    <property type="match status" value="1"/>
</dbReference>
<dbReference type="CDD" id="cd00209">
    <property type="entry name" value="DHFR"/>
    <property type="match status" value="1"/>
</dbReference>
<name>Q2SXY8_BURTA</name>
<dbReference type="Proteomes" id="UP000001930">
    <property type="component" value="Chromosome I"/>
</dbReference>
<feature type="domain" description="DHFR" evidence="9">
    <location>
        <begin position="55"/>
        <end position="215"/>
    </location>
</feature>
<evidence type="ECO:0000313" key="10">
    <source>
        <dbReference type="EMBL" id="ABC38990.1"/>
    </source>
</evidence>
<dbReference type="GO" id="GO:0046452">
    <property type="term" value="P:dihydrofolate metabolic process"/>
    <property type="evidence" value="ECO:0007669"/>
    <property type="project" value="TreeGrafter"/>
</dbReference>
<accession>Q2SXY8</accession>
<dbReference type="GO" id="GO:0004146">
    <property type="term" value="F:dihydrofolate reductase activity"/>
    <property type="evidence" value="ECO:0007669"/>
    <property type="project" value="UniProtKB-EC"/>
</dbReference>
<proteinExistence type="inferred from homology"/>
<keyword evidence="6" id="KW-0560">Oxidoreductase</keyword>
<gene>
    <name evidence="10" type="ordered locus">BTH_I1674</name>
</gene>
<dbReference type="PROSITE" id="PS00075">
    <property type="entry name" value="DHFR_1"/>
    <property type="match status" value="1"/>
</dbReference>
<evidence type="ECO:0000313" key="11">
    <source>
        <dbReference type="Proteomes" id="UP000001930"/>
    </source>
</evidence>
<dbReference type="Gene3D" id="3.40.430.10">
    <property type="entry name" value="Dihydrofolate Reductase, subunit A"/>
    <property type="match status" value="1"/>
</dbReference>
<dbReference type="GO" id="GO:0046655">
    <property type="term" value="P:folic acid metabolic process"/>
    <property type="evidence" value="ECO:0007669"/>
    <property type="project" value="TreeGrafter"/>
</dbReference>
<dbReference type="InterPro" id="IPR012259">
    <property type="entry name" value="DHFR"/>
</dbReference>
<dbReference type="PRINTS" id="PR00070">
    <property type="entry name" value="DHFR"/>
</dbReference>
<evidence type="ECO:0000256" key="4">
    <source>
        <dbReference type="ARBA" id="ARBA00022563"/>
    </source>
</evidence>
<dbReference type="SUPFAM" id="SSF53597">
    <property type="entry name" value="Dihydrofolate reductase-like"/>
    <property type="match status" value="1"/>
</dbReference>
<dbReference type="InterPro" id="IPR017925">
    <property type="entry name" value="DHFR_CS"/>
</dbReference>
<keyword evidence="11" id="KW-1185">Reference proteome</keyword>
<evidence type="ECO:0000256" key="7">
    <source>
        <dbReference type="ARBA" id="ARBA00025067"/>
    </source>
</evidence>
<evidence type="ECO:0000256" key="3">
    <source>
        <dbReference type="ARBA" id="ARBA00012856"/>
    </source>
</evidence>
<comment type="similarity">
    <text evidence="2 8">Belongs to the dihydrofolate reductase family.</text>
</comment>
<dbReference type="PROSITE" id="PS51330">
    <property type="entry name" value="DHFR_2"/>
    <property type="match status" value="1"/>
</dbReference>
<dbReference type="FunFam" id="3.40.430.10:FF:000001">
    <property type="entry name" value="Dihydrofolate reductase"/>
    <property type="match status" value="1"/>
</dbReference>
<dbReference type="GO" id="GO:0005829">
    <property type="term" value="C:cytosol"/>
    <property type="evidence" value="ECO:0007669"/>
    <property type="project" value="TreeGrafter"/>
</dbReference>
<dbReference type="PANTHER" id="PTHR48069">
    <property type="entry name" value="DIHYDROFOLATE REDUCTASE"/>
    <property type="match status" value="1"/>
</dbReference>
<evidence type="ECO:0000256" key="8">
    <source>
        <dbReference type="RuleBase" id="RU004474"/>
    </source>
</evidence>
<evidence type="ECO:0000256" key="2">
    <source>
        <dbReference type="ARBA" id="ARBA00009539"/>
    </source>
</evidence>
<comment type="function">
    <text evidence="7">Key enzyme in folate metabolism. Catalyzes an essential reaction for de novo glycine and purine synthesis, and for DNA precursor synthesis.</text>
</comment>
<dbReference type="InterPro" id="IPR024072">
    <property type="entry name" value="DHFR-like_dom_sf"/>
</dbReference>